<dbReference type="InterPro" id="IPR027477">
    <property type="entry name" value="Succ_DH/fumarate_Rdtase_cat_sf"/>
</dbReference>
<evidence type="ECO:0000256" key="9">
    <source>
        <dbReference type="SAM" id="MobiDB-lite"/>
    </source>
</evidence>
<keyword evidence="5" id="KW-0285">Flavoprotein</keyword>
<comment type="caution">
    <text evidence="12">The sequence shown here is derived from an EMBL/GenBank/DDBJ whole genome shotgun (WGS) entry which is preliminary data.</text>
</comment>
<evidence type="ECO:0000313" key="13">
    <source>
        <dbReference type="Proteomes" id="UP001637994"/>
    </source>
</evidence>
<evidence type="ECO:0000256" key="1">
    <source>
        <dbReference type="ARBA" id="ARBA00001917"/>
    </source>
</evidence>
<reference evidence="12 13" key="1">
    <citation type="journal article" date="2025" name="Anaerobe">
        <title>Description of Anaerococcus kampingiae sp. nov., Anaerococcus groningensis sp. nov., Anaerococcus martiniensis sp. nov., and Anaerococcus cruorum sp. nov., isolated from human clinical specimens.</title>
        <authorList>
            <person name="Boiten K.E."/>
            <person name="Meijer J."/>
            <person name="van Wezel E.M."/>
            <person name="Veloo A.C.M."/>
        </authorList>
    </citation>
    <scope>NUCLEOTIDE SEQUENCE [LARGE SCALE GENOMIC DNA]</scope>
    <source>
        <strain evidence="12 13">ENR0874</strain>
    </source>
</reference>
<protein>
    <recommendedName>
        <fullName evidence="4">Urocanate reductase</fullName>
        <ecNumber evidence="3">1.3.99.33</ecNumber>
    </recommendedName>
</protein>
<dbReference type="Gene3D" id="3.90.1010.20">
    <property type="match status" value="1"/>
</dbReference>
<evidence type="ECO:0000256" key="10">
    <source>
        <dbReference type="SAM" id="SignalP"/>
    </source>
</evidence>
<comment type="cofactor">
    <cofactor evidence="1">
        <name>FMN</name>
        <dbReference type="ChEBI" id="CHEBI:58210"/>
    </cofactor>
</comment>
<evidence type="ECO:0000259" key="11">
    <source>
        <dbReference type="SMART" id="SM00900"/>
    </source>
</evidence>
<accession>A0ABW9MGE1</accession>
<dbReference type="Gene3D" id="3.90.700.10">
    <property type="entry name" value="Succinate dehydrogenase/fumarate reductase flavoprotein, catalytic domain"/>
    <property type="match status" value="1"/>
</dbReference>
<dbReference type="SUPFAM" id="SSF51905">
    <property type="entry name" value="FAD/NAD(P)-binding domain"/>
    <property type="match status" value="1"/>
</dbReference>
<comment type="cofactor">
    <cofactor evidence="2">
        <name>FAD</name>
        <dbReference type="ChEBI" id="CHEBI:57692"/>
    </cofactor>
</comment>
<keyword evidence="13" id="KW-1185">Reference proteome</keyword>
<dbReference type="InterPro" id="IPR050315">
    <property type="entry name" value="FAD-oxidoreductase_2"/>
</dbReference>
<evidence type="ECO:0000256" key="7">
    <source>
        <dbReference type="ARBA" id="ARBA00023002"/>
    </source>
</evidence>
<feature type="region of interest" description="Disordered" evidence="9">
    <location>
        <begin position="22"/>
        <end position="50"/>
    </location>
</feature>
<dbReference type="InterPro" id="IPR036188">
    <property type="entry name" value="FAD/NAD-bd_sf"/>
</dbReference>
<dbReference type="PANTHER" id="PTHR43400:SF10">
    <property type="entry name" value="3-OXOSTEROID 1-DEHYDROGENASE"/>
    <property type="match status" value="1"/>
</dbReference>
<keyword evidence="10" id="KW-0732">Signal</keyword>
<dbReference type="EMBL" id="JBGMEF010000041">
    <property type="protein sequence ID" value="MFO3667918.1"/>
    <property type="molecule type" value="Genomic_DNA"/>
</dbReference>
<dbReference type="Proteomes" id="UP001637994">
    <property type="component" value="Unassembled WGS sequence"/>
</dbReference>
<organism evidence="12 13">
    <name type="scientific">Anaerococcus kampingae</name>
    <dbReference type="NCBI Taxonomy" id="3115614"/>
    <lineage>
        <taxon>Bacteria</taxon>
        <taxon>Bacillati</taxon>
        <taxon>Bacillota</taxon>
        <taxon>Tissierellia</taxon>
        <taxon>Tissierellales</taxon>
        <taxon>Peptoniphilaceae</taxon>
        <taxon>Anaerococcus</taxon>
    </lineage>
</organism>
<dbReference type="InterPro" id="IPR003953">
    <property type="entry name" value="FAD-dep_OxRdtase_2_FAD-bd"/>
</dbReference>
<keyword evidence="7" id="KW-0560">Oxidoreductase</keyword>
<evidence type="ECO:0000256" key="4">
    <source>
        <dbReference type="ARBA" id="ARBA00015872"/>
    </source>
</evidence>
<dbReference type="RefSeq" id="WP_265237757.1">
    <property type="nucleotide sequence ID" value="NZ_JBGMEF010000041.1"/>
</dbReference>
<sequence length="644" mass="69227">MKNKLLLLLLSASILTACQNDDVNKKEEVKSEEKSEDKSQDTSEQKEKTSDIAYKEGEYKAVATGVDGDVEVIVKLGKDKIESVEIGEENETSGICEAVYDTIPQAIVDNQSLAIDNVSGATITSAAVKTAAAKAIEEGSSKEVVDALKKVEVPVDVKDEELDYDVVVAGGGFSGIVSAYRAASDGAKVALIEKNGLLGGTSITASGNMLAAPTEADKETMKTGWLNRSWSQNLNPIDMEMLDALIDVSPKLMQVYDEIGVDYRTEPSEKDGSITVKINPNEKSKKNAEAITIPSKKANAKGAPNLIATFVKKLNDLGVDIYLNTPATELINDDGVIKGVISDSKTGKKTFNAGAVVLATGDYARNPEMDKEYNKRGAGEYSASAIGNTGDGHKLALEAGAVMNPFQESMSGVFNANPHDYPMVGDPTNGYPFEAILLNMEGKRVFKEDGGSHPQKFEFVREDGPNTAWAIMDSEIAPNLPHLEEYLEKTANNDKIIRVYKADTIEELAKLMELDPEVVKGEVDRYNELAKAGEDTDFGKDPKFLKEFKAEGPYYAALMYDGTRGVYGGIKTSPRAEVVDKDGNPIPGLYASGVISSGQFFGDFYPGRQAIGVAGYMGYIAGENASAFADESVTNDFAGKSDKK</sequence>
<evidence type="ECO:0000256" key="3">
    <source>
        <dbReference type="ARBA" id="ARBA00013137"/>
    </source>
</evidence>
<gene>
    <name evidence="12" type="ORF">ACCQ42_09060</name>
</gene>
<feature type="chain" id="PRO_5046049468" description="Urocanate reductase" evidence="10">
    <location>
        <begin position="18"/>
        <end position="644"/>
    </location>
</feature>
<evidence type="ECO:0000256" key="2">
    <source>
        <dbReference type="ARBA" id="ARBA00001974"/>
    </source>
</evidence>
<dbReference type="EC" id="1.3.99.33" evidence="3"/>
<dbReference type="PROSITE" id="PS51257">
    <property type="entry name" value="PROKAR_LIPOPROTEIN"/>
    <property type="match status" value="1"/>
</dbReference>
<comment type="catalytic activity">
    <reaction evidence="8">
        <text>dihydrourocanate + A = urocanate + AH2</text>
        <dbReference type="Rhea" id="RHEA:36059"/>
        <dbReference type="ChEBI" id="CHEBI:13193"/>
        <dbReference type="ChEBI" id="CHEBI:17499"/>
        <dbReference type="ChEBI" id="CHEBI:27247"/>
        <dbReference type="ChEBI" id="CHEBI:72991"/>
        <dbReference type="EC" id="1.3.99.33"/>
    </reaction>
</comment>
<proteinExistence type="predicted"/>
<feature type="domain" description="FMN-binding" evidence="11">
    <location>
        <begin position="65"/>
        <end position="139"/>
    </location>
</feature>
<name>A0ABW9MGE1_9FIRM</name>
<dbReference type="Gene3D" id="3.50.50.60">
    <property type="entry name" value="FAD/NAD(P)-binding domain"/>
    <property type="match status" value="1"/>
</dbReference>
<evidence type="ECO:0000256" key="5">
    <source>
        <dbReference type="ARBA" id="ARBA00022630"/>
    </source>
</evidence>
<evidence type="ECO:0000256" key="8">
    <source>
        <dbReference type="ARBA" id="ARBA00049922"/>
    </source>
</evidence>
<dbReference type="PANTHER" id="PTHR43400">
    <property type="entry name" value="FUMARATE REDUCTASE"/>
    <property type="match status" value="1"/>
</dbReference>
<dbReference type="SUPFAM" id="SSF56425">
    <property type="entry name" value="Succinate dehydrogenase/fumarate reductase flavoprotein, catalytic domain"/>
    <property type="match status" value="1"/>
</dbReference>
<feature type="signal peptide" evidence="10">
    <location>
        <begin position="1"/>
        <end position="17"/>
    </location>
</feature>
<dbReference type="Pfam" id="PF00890">
    <property type="entry name" value="FAD_binding_2"/>
    <property type="match status" value="1"/>
</dbReference>
<dbReference type="InterPro" id="IPR007329">
    <property type="entry name" value="FMN-bd"/>
</dbReference>
<keyword evidence="6" id="KW-0274">FAD</keyword>
<dbReference type="SMART" id="SM00900">
    <property type="entry name" value="FMN_bind"/>
    <property type="match status" value="1"/>
</dbReference>
<dbReference type="Pfam" id="PF04205">
    <property type="entry name" value="FMN_bind"/>
    <property type="match status" value="1"/>
</dbReference>
<evidence type="ECO:0000256" key="6">
    <source>
        <dbReference type="ARBA" id="ARBA00022827"/>
    </source>
</evidence>
<evidence type="ECO:0000313" key="12">
    <source>
        <dbReference type="EMBL" id="MFO3667918.1"/>
    </source>
</evidence>